<proteinExistence type="predicted"/>
<dbReference type="RefSeq" id="WP_317981400.1">
    <property type="nucleotide sequence ID" value="NZ_BTCL01000020.1"/>
</dbReference>
<dbReference type="Pfam" id="PF01261">
    <property type="entry name" value="AP_endonuc_2"/>
    <property type="match status" value="1"/>
</dbReference>
<name>A0ABQ6NQS6_9BACL</name>
<accession>A0ABQ6NQS6</accession>
<dbReference type="Gene3D" id="3.20.20.150">
    <property type="entry name" value="Divalent-metal-dependent TIM barrel enzymes"/>
    <property type="match status" value="1"/>
</dbReference>
<organism evidence="2 3">
    <name type="scientific">Paenibacillus glycanilyticus</name>
    <dbReference type="NCBI Taxonomy" id="126569"/>
    <lineage>
        <taxon>Bacteria</taxon>
        <taxon>Bacillati</taxon>
        <taxon>Bacillota</taxon>
        <taxon>Bacilli</taxon>
        <taxon>Bacillales</taxon>
        <taxon>Paenibacillaceae</taxon>
        <taxon>Paenibacillus</taxon>
    </lineage>
</organism>
<dbReference type="SUPFAM" id="SSF51658">
    <property type="entry name" value="Xylose isomerase-like"/>
    <property type="match status" value="1"/>
</dbReference>
<dbReference type="Proteomes" id="UP001285921">
    <property type="component" value="Unassembled WGS sequence"/>
</dbReference>
<dbReference type="PANTHER" id="PTHR12110">
    <property type="entry name" value="HYDROXYPYRUVATE ISOMERASE"/>
    <property type="match status" value="1"/>
</dbReference>
<gene>
    <name evidence="2" type="ORF">PghCCS26_45710</name>
</gene>
<keyword evidence="3" id="KW-1185">Reference proteome</keyword>
<reference evidence="2 3" key="1">
    <citation type="submission" date="2023-05" db="EMBL/GenBank/DDBJ databases">
        <title>Draft genome of Paenibacillus sp. CCS26.</title>
        <authorList>
            <person name="Akita H."/>
            <person name="Shinto Y."/>
            <person name="Kimura Z."/>
        </authorList>
    </citation>
    <scope>NUCLEOTIDE SEQUENCE [LARGE SCALE GENOMIC DNA]</scope>
    <source>
        <strain evidence="2 3">CCS26</strain>
    </source>
</reference>
<evidence type="ECO:0000259" key="1">
    <source>
        <dbReference type="Pfam" id="PF01261"/>
    </source>
</evidence>
<feature type="domain" description="Xylose isomerase-like TIM barrel" evidence="1">
    <location>
        <begin position="48"/>
        <end position="268"/>
    </location>
</feature>
<evidence type="ECO:0000313" key="2">
    <source>
        <dbReference type="EMBL" id="GMK47441.1"/>
    </source>
</evidence>
<dbReference type="InterPro" id="IPR036237">
    <property type="entry name" value="Xyl_isomerase-like_sf"/>
</dbReference>
<protein>
    <recommendedName>
        <fullName evidence="1">Xylose isomerase-like TIM barrel domain-containing protein</fullName>
    </recommendedName>
</protein>
<dbReference type="PANTHER" id="PTHR12110:SF48">
    <property type="entry name" value="BLL3656 PROTEIN"/>
    <property type="match status" value="1"/>
</dbReference>
<dbReference type="InterPro" id="IPR013022">
    <property type="entry name" value="Xyl_isomerase-like_TIM-brl"/>
</dbReference>
<sequence>MPNKTPQLLFWPGSLNGRGFASLLESAWSGGYSHMAVSPLMVNQLLTSGRSAEELRTEAKASGVTLSHLDGVSSWAPLWHQSNPFPWIKERFDFSREQCLDMAEALGMSSILAAGAFDQGAVSLEDLIQSFGEFCDEAAKRRMRVELEFVPFWGIPDLKFAWDIVRGANRPNGGLLVDTWHLQKGTKNLEEDLKLLASIPRGVIQNVQLADALLVPQADSLYGEGRFRQFPGDGELAIERILKIVYDAGELNWIGTEIFGDAIDKLTSAEAGKRSAASTQSTFAELSSS</sequence>
<evidence type="ECO:0000313" key="3">
    <source>
        <dbReference type="Proteomes" id="UP001285921"/>
    </source>
</evidence>
<comment type="caution">
    <text evidence="2">The sequence shown here is derived from an EMBL/GenBank/DDBJ whole genome shotgun (WGS) entry which is preliminary data.</text>
</comment>
<dbReference type="InterPro" id="IPR050312">
    <property type="entry name" value="IolE/XylAMocC-like"/>
</dbReference>
<dbReference type="EMBL" id="BTCL01000020">
    <property type="protein sequence ID" value="GMK47441.1"/>
    <property type="molecule type" value="Genomic_DNA"/>
</dbReference>